<dbReference type="SUPFAM" id="SSF51092">
    <property type="entry name" value="Vitelline membrane outer protein-I (VMO-I)"/>
    <property type="match status" value="1"/>
</dbReference>
<dbReference type="InterPro" id="IPR036706">
    <property type="entry name" value="VOMI_sf"/>
</dbReference>
<dbReference type="EMBL" id="WNTK01000511">
    <property type="protein sequence ID" value="KAG9469486.1"/>
    <property type="molecule type" value="Genomic_DNA"/>
</dbReference>
<dbReference type="InterPro" id="IPR005515">
    <property type="entry name" value="VOMI"/>
</dbReference>
<dbReference type="AlphaFoldDB" id="A0A8J6EI72"/>
<organism evidence="1 2">
    <name type="scientific">Eleutherodactylus coqui</name>
    <name type="common">Puerto Rican coqui</name>
    <dbReference type="NCBI Taxonomy" id="57060"/>
    <lineage>
        <taxon>Eukaryota</taxon>
        <taxon>Metazoa</taxon>
        <taxon>Chordata</taxon>
        <taxon>Craniata</taxon>
        <taxon>Vertebrata</taxon>
        <taxon>Euteleostomi</taxon>
        <taxon>Amphibia</taxon>
        <taxon>Batrachia</taxon>
        <taxon>Anura</taxon>
        <taxon>Neobatrachia</taxon>
        <taxon>Hyloidea</taxon>
        <taxon>Eleutherodactylidae</taxon>
        <taxon>Eleutherodactylinae</taxon>
        <taxon>Eleutherodactylus</taxon>
        <taxon>Eleutherodactylus</taxon>
    </lineage>
</organism>
<proteinExistence type="predicted"/>
<dbReference type="Proteomes" id="UP000770717">
    <property type="component" value="Unassembled WGS sequence"/>
</dbReference>
<evidence type="ECO:0000313" key="1">
    <source>
        <dbReference type="EMBL" id="KAG9469486.1"/>
    </source>
</evidence>
<gene>
    <name evidence="1" type="ORF">GDO78_020393</name>
</gene>
<dbReference type="OrthoDB" id="6344411at2759"/>
<protein>
    <submittedName>
        <fullName evidence="1">Uncharacterized protein</fullName>
    </submittedName>
</protein>
<dbReference type="PANTHER" id="PTHR18841">
    <property type="entry name" value="VITELLINE MEMBRANE OUTER LAYER PROTEIN I-RELATED"/>
    <property type="match status" value="1"/>
</dbReference>
<dbReference type="PANTHER" id="PTHR18841:SF2">
    <property type="entry name" value="VITELLINE MEMBRANE OUTER LAYER PROTEIN 1 HOMOLOG"/>
    <property type="match status" value="1"/>
</dbReference>
<dbReference type="Pfam" id="PF03762">
    <property type="entry name" value="VOMI"/>
    <property type="match status" value="1"/>
</dbReference>
<dbReference type="Gene3D" id="2.100.10.20">
    <property type="entry name" value="Vitelline membrane outer layer protein I (VOMI)"/>
    <property type="match status" value="1"/>
</dbReference>
<comment type="caution">
    <text evidence="1">The sequence shown here is derived from an EMBL/GenBank/DDBJ whole genome shotgun (WGS) entry which is preliminary data.</text>
</comment>
<feature type="non-terminal residue" evidence="1">
    <location>
        <position position="1"/>
    </location>
</feature>
<evidence type="ECO:0000313" key="2">
    <source>
        <dbReference type="Proteomes" id="UP000770717"/>
    </source>
</evidence>
<sequence>MEVCDEGTEVRGFQLKVQQSKGPFIDDTALNGIALLCAKDSSREAVRIIRSSVGEFGSWGHTYWCDSKRFLISFSLRVESTNKIDKTAANNIKFTCSDGSVMEGDGRSQGSYGPWSTNCEIGIRGIQTRVQKKRGFLFDDVALTDARFLC</sequence>
<reference evidence="1" key="1">
    <citation type="thesis" date="2020" institute="ProQuest LLC" country="789 East Eisenhower Parkway, Ann Arbor, MI, USA">
        <title>Comparative Genomics and Chromosome Evolution.</title>
        <authorList>
            <person name="Mudd A.B."/>
        </authorList>
    </citation>
    <scope>NUCLEOTIDE SEQUENCE</scope>
    <source>
        <strain evidence="1">HN-11 Male</strain>
        <tissue evidence="1">Kidney and liver</tissue>
    </source>
</reference>
<accession>A0A8J6EI72</accession>
<keyword evidence="2" id="KW-1185">Reference proteome</keyword>
<dbReference type="GO" id="GO:0005615">
    <property type="term" value="C:extracellular space"/>
    <property type="evidence" value="ECO:0007669"/>
    <property type="project" value="TreeGrafter"/>
</dbReference>
<name>A0A8J6EI72_ELECQ</name>